<comment type="cofactor">
    <cofactor evidence="8">
        <name>Mg(2+)</name>
        <dbReference type="ChEBI" id="CHEBI:18420"/>
    </cofactor>
</comment>
<dbReference type="InterPro" id="IPR027417">
    <property type="entry name" value="P-loop_NTPase"/>
</dbReference>
<keyword evidence="1 6" id="KW-0963">Cytoplasm</keyword>
<evidence type="ECO:0000256" key="8">
    <source>
        <dbReference type="PIRSR" id="PIRSR006809-2"/>
    </source>
</evidence>
<feature type="binding site" evidence="7">
    <location>
        <begin position="250"/>
        <end position="253"/>
    </location>
    <ligand>
        <name>GTP</name>
        <dbReference type="ChEBI" id="CHEBI:37565"/>
    </ligand>
</feature>
<dbReference type="PIRSF" id="PIRSF006809">
    <property type="entry name" value="GTP-binding_hflX_prd"/>
    <property type="match status" value="1"/>
</dbReference>
<dbReference type="AlphaFoldDB" id="A0A364K292"/>
<dbReference type="SUPFAM" id="SSF52540">
    <property type="entry name" value="P-loop containing nucleoside triphosphate hydrolases"/>
    <property type="match status" value="1"/>
</dbReference>
<evidence type="ECO:0000256" key="5">
    <source>
        <dbReference type="ARBA" id="ARBA00023134"/>
    </source>
</evidence>
<dbReference type="Gene3D" id="3.40.50.300">
    <property type="entry name" value="P-loop containing nucleotide triphosphate hydrolases"/>
    <property type="match status" value="1"/>
</dbReference>
<feature type="binding site" evidence="8">
    <location>
        <position position="210"/>
    </location>
    <ligand>
        <name>Mg(2+)</name>
        <dbReference type="ChEBI" id="CHEBI:18420"/>
    </ligand>
</feature>
<dbReference type="InterPro" id="IPR032305">
    <property type="entry name" value="GTP-bd_M"/>
</dbReference>
<dbReference type="PRINTS" id="PR00326">
    <property type="entry name" value="GTP1OBG"/>
</dbReference>
<keyword evidence="2 8" id="KW-0479">Metal-binding</keyword>
<comment type="function">
    <text evidence="6">GTPase that associates with the 50S ribosomal subunit and may have a role during protein synthesis or ribosome biogenesis.</text>
</comment>
<evidence type="ECO:0000256" key="3">
    <source>
        <dbReference type="ARBA" id="ARBA00022741"/>
    </source>
</evidence>
<evidence type="ECO:0000259" key="9">
    <source>
        <dbReference type="PROSITE" id="PS51705"/>
    </source>
</evidence>
<dbReference type="Pfam" id="PF01926">
    <property type="entry name" value="MMR_HSR1"/>
    <property type="match status" value="1"/>
</dbReference>
<keyword evidence="3 6" id="KW-0547">Nucleotide-binding</keyword>
<dbReference type="InterPro" id="IPR006073">
    <property type="entry name" value="GTP-bd"/>
</dbReference>
<comment type="subunit">
    <text evidence="6">Monomer. Associates with the 50S ribosomal subunit.</text>
</comment>
<dbReference type="HAMAP" id="MF_00900">
    <property type="entry name" value="GTPase_HflX"/>
    <property type="match status" value="1"/>
</dbReference>
<dbReference type="OrthoDB" id="9812272at2"/>
<evidence type="ECO:0000256" key="2">
    <source>
        <dbReference type="ARBA" id="ARBA00022723"/>
    </source>
</evidence>
<feature type="binding site" evidence="7">
    <location>
        <begin position="228"/>
        <end position="232"/>
    </location>
    <ligand>
        <name>GTP</name>
        <dbReference type="ChEBI" id="CHEBI:37565"/>
    </ligand>
</feature>
<dbReference type="Proteomes" id="UP000251213">
    <property type="component" value="Unassembled WGS sequence"/>
</dbReference>
<dbReference type="GO" id="GO:0046872">
    <property type="term" value="F:metal ion binding"/>
    <property type="evidence" value="ECO:0007669"/>
    <property type="project" value="UniProtKB-KW"/>
</dbReference>
<evidence type="ECO:0000256" key="1">
    <source>
        <dbReference type="ARBA" id="ARBA00022490"/>
    </source>
</evidence>
<reference evidence="10 11" key="1">
    <citation type="submission" date="2018-06" db="EMBL/GenBank/DDBJ databases">
        <title>Thermoflavimicrobium daqus sp. nov., a thermophilic microbe isolated from Moutai-flavour Daqu.</title>
        <authorList>
            <person name="Wang X."/>
            <person name="Zhou H."/>
        </authorList>
    </citation>
    <scope>NUCLEOTIDE SEQUENCE [LARGE SCALE GENOMIC DNA]</scope>
    <source>
        <strain evidence="10 11">FBKL4.011</strain>
    </source>
</reference>
<dbReference type="NCBIfam" id="TIGR03156">
    <property type="entry name" value="GTP_HflX"/>
    <property type="match status" value="1"/>
</dbReference>
<dbReference type="Gene3D" id="3.40.50.11060">
    <property type="entry name" value="GTPase HflX, N-terminal domain"/>
    <property type="match status" value="1"/>
</dbReference>
<dbReference type="InterPro" id="IPR025121">
    <property type="entry name" value="GTPase_HflX_N"/>
</dbReference>
<dbReference type="Pfam" id="PF13167">
    <property type="entry name" value="GTP-bdg_N"/>
    <property type="match status" value="1"/>
</dbReference>
<dbReference type="FunFam" id="3.40.50.11060:FF:000001">
    <property type="entry name" value="GTPase HflX"/>
    <property type="match status" value="1"/>
</dbReference>
<dbReference type="GO" id="GO:0003924">
    <property type="term" value="F:GTPase activity"/>
    <property type="evidence" value="ECO:0007669"/>
    <property type="project" value="UniProtKB-UniRule"/>
</dbReference>
<feature type="binding site" evidence="7">
    <location>
        <begin position="316"/>
        <end position="319"/>
    </location>
    <ligand>
        <name>GTP</name>
        <dbReference type="ChEBI" id="CHEBI:37565"/>
    </ligand>
</feature>
<organism evidence="10 11">
    <name type="scientific">Thermoflavimicrobium daqui</name>
    <dbReference type="NCBI Taxonomy" id="2137476"/>
    <lineage>
        <taxon>Bacteria</taxon>
        <taxon>Bacillati</taxon>
        <taxon>Bacillota</taxon>
        <taxon>Bacilli</taxon>
        <taxon>Bacillales</taxon>
        <taxon>Thermoactinomycetaceae</taxon>
        <taxon>Thermoflavimicrobium</taxon>
    </lineage>
</organism>
<dbReference type="EMBL" id="QJKK01000009">
    <property type="protein sequence ID" value="RAL22538.1"/>
    <property type="molecule type" value="Genomic_DNA"/>
</dbReference>
<feature type="domain" description="Hflx-type G" evidence="9">
    <location>
        <begin position="197"/>
        <end position="361"/>
    </location>
</feature>
<feature type="binding site" evidence="7">
    <location>
        <begin position="339"/>
        <end position="341"/>
    </location>
    <ligand>
        <name>GTP</name>
        <dbReference type="ChEBI" id="CHEBI:37565"/>
    </ligand>
</feature>
<dbReference type="InterPro" id="IPR016496">
    <property type="entry name" value="GTPase_HflX"/>
</dbReference>
<gene>
    <name evidence="6 10" type="primary">hflX</name>
    <name evidence="10" type="ORF">DL897_14090</name>
</gene>
<keyword evidence="11" id="KW-1185">Reference proteome</keyword>
<dbReference type="InterPro" id="IPR042108">
    <property type="entry name" value="GTPase_HflX_N_sf"/>
</dbReference>
<feature type="binding site" evidence="7">
    <location>
        <begin position="203"/>
        <end position="210"/>
    </location>
    <ligand>
        <name>GTP</name>
        <dbReference type="ChEBI" id="CHEBI:37565"/>
    </ligand>
</feature>
<dbReference type="Gene3D" id="6.10.250.2860">
    <property type="match status" value="1"/>
</dbReference>
<evidence type="ECO:0000313" key="11">
    <source>
        <dbReference type="Proteomes" id="UP000251213"/>
    </source>
</evidence>
<dbReference type="Pfam" id="PF16360">
    <property type="entry name" value="GTP-bdg_M"/>
    <property type="match status" value="1"/>
</dbReference>
<evidence type="ECO:0000256" key="6">
    <source>
        <dbReference type="HAMAP-Rule" id="MF_00900"/>
    </source>
</evidence>
<keyword evidence="5 6" id="KW-0342">GTP-binding</keyword>
<dbReference type="GO" id="GO:0005737">
    <property type="term" value="C:cytoplasm"/>
    <property type="evidence" value="ECO:0007669"/>
    <property type="project" value="UniProtKB-SubCell"/>
</dbReference>
<evidence type="ECO:0000256" key="4">
    <source>
        <dbReference type="ARBA" id="ARBA00022842"/>
    </source>
</evidence>
<dbReference type="RefSeq" id="WP_113659781.1">
    <property type="nucleotide sequence ID" value="NZ_KZ845671.1"/>
</dbReference>
<comment type="caution">
    <text evidence="10">The sequence shown here is derived from an EMBL/GenBank/DDBJ whole genome shotgun (WGS) entry which is preliminary data.</text>
</comment>
<name>A0A364K292_9BACL</name>
<reference evidence="10 11" key="2">
    <citation type="submission" date="2018-06" db="EMBL/GenBank/DDBJ databases">
        <authorList>
            <person name="Zhirakovskaya E."/>
        </authorList>
    </citation>
    <scope>NUCLEOTIDE SEQUENCE [LARGE SCALE GENOMIC DNA]</scope>
    <source>
        <strain evidence="10 11">FBKL4.011</strain>
    </source>
</reference>
<evidence type="ECO:0000313" key="10">
    <source>
        <dbReference type="EMBL" id="RAL22538.1"/>
    </source>
</evidence>
<dbReference type="CDD" id="cd01878">
    <property type="entry name" value="HflX"/>
    <property type="match status" value="1"/>
</dbReference>
<dbReference type="PROSITE" id="PS51705">
    <property type="entry name" value="G_HFLX"/>
    <property type="match status" value="1"/>
</dbReference>
<dbReference type="InterPro" id="IPR030394">
    <property type="entry name" value="G_HFLX_dom"/>
</dbReference>
<comment type="subcellular location">
    <subcellularLocation>
        <location evidence="6">Cytoplasm</location>
    </subcellularLocation>
    <text evidence="6">May associate with membranes.</text>
</comment>
<proteinExistence type="inferred from homology"/>
<dbReference type="GO" id="GO:0005525">
    <property type="term" value="F:GTP binding"/>
    <property type="evidence" value="ECO:0007669"/>
    <property type="project" value="UniProtKB-UniRule"/>
</dbReference>
<sequence>MNRMQEKAILVGCGSKRDLWEIKSSLAELKSLAETSRCMVIETVIQFRERKDPAWFIGKGKVEEVAQLAAANQVDLVIFDQELSPAQVNHLEKILPCKVIDRTQLILDIFAQRAHTREGRVQVELAQLQYLLPRLTGRGKELSRLGGGIGTRGPGEKKLETDRRHIRRQIRALKKDLSEMKGHQNLFRTRRKKNNLTQIALVGYTNVGKSTLLNRLTGSNVLVEDQLFATLDPISRMLELSHGKKVLLTDTVGFIRNLPHDLIAAFRSTLEEVKEADLLLHVVDASHPEAREQMDTVEKVLTELGAAHLPMLTILNKKDKISSSVQIEAQPEQEMIMISAQDDQDLLLLKDKIDQMLTRENLWAQAEIPVDKGDWISILYRSAEVISSKVTGLTMQFQLRLSVESYKKLAPELRACIQMY</sequence>
<protein>
    <recommendedName>
        <fullName evidence="6">GTPase HflX</fullName>
    </recommendedName>
    <alternativeName>
        <fullName evidence="6">GTP-binding protein HflX</fullName>
    </alternativeName>
</protein>
<feature type="binding site" evidence="8">
    <location>
        <position position="230"/>
    </location>
    <ligand>
        <name>Mg(2+)</name>
        <dbReference type="ChEBI" id="CHEBI:18420"/>
    </ligand>
</feature>
<keyword evidence="4 8" id="KW-0460">Magnesium</keyword>
<accession>A0A364K292</accession>
<dbReference type="GO" id="GO:0043022">
    <property type="term" value="F:ribosome binding"/>
    <property type="evidence" value="ECO:0007669"/>
    <property type="project" value="TreeGrafter"/>
</dbReference>
<comment type="similarity">
    <text evidence="6">Belongs to the TRAFAC class OBG-HflX-like GTPase superfamily. HflX GTPase family.</text>
</comment>
<dbReference type="FunFam" id="3.40.50.300:FF:000173">
    <property type="entry name" value="GTPase HflX"/>
    <property type="match status" value="1"/>
</dbReference>
<evidence type="ECO:0000256" key="7">
    <source>
        <dbReference type="PIRSR" id="PIRSR006809-1"/>
    </source>
</evidence>
<dbReference type="PANTHER" id="PTHR10229:SF0">
    <property type="entry name" value="GTP-BINDING PROTEIN 6-RELATED"/>
    <property type="match status" value="1"/>
</dbReference>
<dbReference type="PANTHER" id="PTHR10229">
    <property type="entry name" value="GTP-BINDING PROTEIN HFLX"/>
    <property type="match status" value="1"/>
</dbReference>